<evidence type="ECO:0000313" key="5">
    <source>
        <dbReference type="EMBL" id="CAD7594492.1"/>
    </source>
</evidence>
<evidence type="ECO:0000256" key="1">
    <source>
        <dbReference type="SAM" id="MobiDB-lite"/>
    </source>
</evidence>
<keyword evidence="2" id="KW-0732">Signal</keyword>
<dbReference type="CDD" id="cd23453">
    <property type="entry name" value="beta-trefoil_Ricin_VPS13D"/>
    <property type="match status" value="1"/>
</dbReference>
<dbReference type="Pfam" id="PF25036">
    <property type="entry name" value="VPS13_VAB"/>
    <property type="match status" value="3"/>
</dbReference>
<accession>A0A7R9JYS4</accession>
<dbReference type="EMBL" id="OE841166">
    <property type="protein sequence ID" value="CAD7594492.1"/>
    <property type="molecule type" value="Genomic_DNA"/>
</dbReference>
<dbReference type="GO" id="GO:0007005">
    <property type="term" value="P:mitochondrion organization"/>
    <property type="evidence" value="ECO:0007669"/>
    <property type="project" value="TreeGrafter"/>
</dbReference>
<feature type="region of interest" description="Disordered" evidence="1">
    <location>
        <begin position="424"/>
        <end position="455"/>
    </location>
</feature>
<feature type="chain" id="PRO_5030539405" description="Vacuolar protein sorting 13D" evidence="2">
    <location>
        <begin position="21"/>
        <end position="1677"/>
    </location>
</feature>
<dbReference type="InterPro" id="IPR056747">
    <property type="entry name" value="VPS13-like_M"/>
</dbReference>
<dbReference type="Pfam" id="PF25033">
    <property type="entry name" value="VPS13_M"/>
    <property type="match status" value="1"/>
</dbReference>
<dbReference type="SUPFAM" id="SSF50370">
    <property type="entry name" value="Ricin B-like lectins"/>
    <property type="match status" value="1"/>
</dbReference>
<dbReference type="PANTHER" id="PTHR16166">
    <property type="entry name" value="VACUOLAR PROTEIN SORTING-ASSOCIATED PROTEIN VPS13"/>
    <property type="match status" value="1"/>
</dbReference>
<protein>
    <recommendedName>
        <fullName evidence="6">Vacuolar protein sorting 13D</fullName>
    </recommendedName>
</protein>
<dbReference type="InterPro" id="IPR026847">
    <property type="entry name" value="VPS13"/>
</dbReference>
<feature type="signal peptide" evidence="2">
    <location>
        <begin position="1"/>
        <end position="20"/>
    </location>
</feature>
<reference evidence="5" key="1">
    <citation type="submission" date="2020-11" db="EMBL/GenBank/DDBJ databases">
        <authorList>
            <person name="Tran Van P."/>
        </authorList>
    </citation>
    <scope>NUCLEOTIDE SEQUENCE</scope>
</reference>
<evidence type="ECO:0008006" key="6">
    <source>
        <dbReference type="Google" id="ProtNLM"/>
    </source>
</evidence>
<feature type="compositionally biased region" description="Polar residues" evidence="1">
    <location>
        <begin position="430"/>
        <end position="440"/>
    </location>
</feature>
<proteinExistence type="predicted"/>
<feature type="domain" description="VPS13-like middle region" evidence="3">
    <location>
        <begin position="42"/>
        <end position="157"/>
    </location>
</feature>
<organism evidence="5">
    <name type="scientific">Timema genevievae</name>
    <name type="common">Walking stick</name>
    <dbReference type="NCBI Taxonomy" id="629358"/>
    <lineage>
        <taxon>Eukaryota</taxon>
        <taxon>Metazoa</taxon>
        <taxon>Ecdysozoa</taxon>
        <taxon>Arthropoda</taxon>
        <taxon>Hexapoda</taxon>
        <taxon>Insecta</taxon>
        <taxon>Pterygota</taxon>
        <taxon>Neoptera</taxon>
        <taxon>Polyneoptera</taxon>
        <taxon>Phasmatodea</taxon>
        <taxon>Timematodea</taxon>
        <taxon>Timematoidea</taxon>
        <taxon>Timematidae</taxon>
        <taxon>Timema</taxon>
    </lineage>
</organism>
<dbReference type="InterPro" id="IPR009543">
    <property type="entry name" value="VPS13_VAB"/>
</dbReference>
<name>A0A7R9JYS4_TIMGE</name>
<feature type="domain" description="Vacuolar protein sorting-associated protein 13 VPS13 adaptor binding" evidence="4">
    <location>
        <begin position="560"/>
        <end position="683"/>
    </location>
</feature>
<dbReference type="InterPro" id="IPR035992">
    <property type="entry name" value="Ricin_B-like_lectins"/>
</dbReference>
<evidence type="ECO:0000259" key="4">
    <source>
        <dbReference type="Pfam" id="PF25036"/>
    </source>
</evidence>
<dbReference type="GO" id="GO:0045053">
    <property type="term" value="P:protein retention in Golgi apparatus"/>
    <property type="evidence" value="ECO:0007669"/>
    <property type="project" value="TreeGrafter"/>
</dbReference>
<sequence length="1677" mass="187274">MKKEERKAWLVPALYRLCLVAPFLDLSTDVQMNVELASLFSVNTNCLRVCVIDDCRDADVPLLELSLSQLFLEQELRGRSGRAKCVLASDYYNRVLSGWEPFIEPWRCEVSWEHGLSQALSKNRLQVVVTAQDILNLNITSTLVELYKNVKNNWTQDYYNLSTRDRSDNLCTRDRNENSCSKVLGSPPGYKRRSPFVPFALRNNTGSKVWFTPIITPTDRVFESVREMSQSLNVDESWEVVSPGETMPFTFQGSGKARHQDTHKLRLHQLSVKVDGWEVITPVSVDKVGVYFRQANTEERFTTQVVGPARVVFEVTLEGSARKLVTVRSALLLNNQLEDSVEVKLDNGSLISTINRSTKYLQVSPGGVVPIPLSHVMATMFVRPIVKTQHPGDGYVFCNKPIFWGRVTQPGDVLEETMQCHSNKDYKYRPNSSHAVSKSQVEGERRKSNTSHTSTQMFCTAVSRDNYPPDRPVGILGSPLIIQPAHTITLLPPITVANLLPCDLYYTVREVGGLVGRIKPGLSTAIHQVNIESSVELNFHLDNFPQSGSLVVPPSATSSNHLFKVSVSAPFWLVNKTALPVVFRQEGVPETAAGQFEEHETARMVAPLLFSFSDSEASHTLVVRVGNKLHPEDIPQFCQPFHLQKGVQVRRLRVSLRDSRPDIMYEFGIDVRPGRGRYRNTNITDPGAQATFLTTVPDCCLAFHWPRLDKDQQLCLRLVDVPGCMWSGGFLIDSNDSRHINVRDGVGKMYFLRVEVVLQGATYFIVFTDADTIPPPLRIDNFSEVPLIFFQSCVPVESLQTVVRPHSSMPYAWDEPTQAHSITLMAPGGVLETYDMTYLEKSGDACDGQSLTYENFIYIAFTSTFRNAAESSDVRVSPLELESQQLVLDVPPGSSRVVLSHKVPGARGQLWRMTGEGQLQHEGSGPPRDPRSKYTSHPNALVLDIAGPAPQPMQYVHLVLRRKDQRRTSTQTWRFTEEGRLCCMHNNMCVQAKDGFFGLREGSEAVLGPPQPVCHRMTTTGIPVEQAVSRQKLRPGSGFLTVKMLTDGPTSVLHIADLKEKPAYLVMEDRDWGNLSTSLRPPLVQEGTMRAPASKGRELQVRVDLPCGVGVSLVSQRPPEELLFLHLTGIMAEYVSTSVVETLSISVQHVQCDNQLFEAQCPVVLYVTPPSVKSSKDMQPRVLPAISLSAERIFTGRTLNCENFKYLIVTMKNLTVTIEELLLLKLFAFAGYNHLRPEQMDVNESEFEVQRLLTEVTSVHAKKYYFGTLKLEPGQVRLSVITTNKLPAQLQSIKRKLNLTLIKFEDANVDLKPFIKSHPFESGHFFIHSILKKYKDELKWQAAFILGSVDFLGSPLGLMSDVAEGVSGFIYDGNVQTLVQNVSYGISNSAAKVTESLSDGLGRITMDEQHEEKRQRIRKLHTGSSGDHLVAGFKGLGIGIMGGFTSVFKQTYEGAVNEGIQGMLSGFGKGLVGTVTKPVVGVLDLASETASAVRDSSRSAKHLTPGRFRPPRCVLGTGGLMPHYSKKQSQGQEFLYIINNQDYSELLIAYEYLRCGSDDLRVLISSERVRVFTVSSSANCCVVIETHLCDLLHCQTVSPEEESNSGVSGGGNRHYIELTMKLSDPPTSSQERIKRPRIRCDNETIAKWVSQQVNYAKRMFEQRRNTLIINGDNIFED</sequence>
<feature type="domain" description="Vacuolar protein sorting-associated protein 13 VPS13 adaptor binding" evidence="4">
    <location>
        <begin position="266"/>
        <end position="559"/>
    </location>
</feature>
<dbReference type="PANTHER" id="PTHR16166:SF141">
    <property type="entry name" value="INTERMEMBRANE LIPID TRANSFER PROTEIN VPS13D"/>
    <property type="match status" value="1"/>
</dbReference>
<dbReference type="GO" id="GO:0006623">
    <property type="term" value="P:protein targeting to vacuole"/>
    <property type="evidence" value="ECO:0007669"/>
    <property type="project" value="TreeGrafter"/>
</dbReference>
<evidence type="ECO:0000256" key="2">
    <source>
        <dbReference type="SAM" id="SignalP"/>
    </source>
</evidence>
<feature type="domain" description="Vacuolar protein sorting-associated protein 13 VPS13 adaptor binding" evidence="4">
    <location>
        <begin position="693"/>
        <end position="818"/>
    </location>
</feature>
<dbReference type="Gene3D" id="2.80.10.50">
    <property type="match status" value="1"/>
</dbReference>
<evidence type="ECO:0000259" key="3">
    <source>
        <dbReference type="Pfam" id="PF25033"/>
    </source>
</evidence>
<gene>
    <name evidence="5" type="ORF">TGEB3V08_LOCUS5695</name>
</gene>